<reference evidence="5" key="2">
    <citation type="submission" date="2015-02" db="UniProtKB">
        <authorList>
            <consortium name="EnsemblMetazoa"/>
        </authorList>
    </citation>
    <scope>IDENTIFICATION</scope>
</reference>
<evidence type="ECO:0000313" key="6">
    <source>
        <dbReference type="Proteomes" id="UP000014500"/>
    </source>
</evidence>
<evidence type="ECO:0000256" key="4">
    <source>
        <dbReference type="ARBA" id="ARBA00025740"/>
    </source>
</evidence>
<dbReference type="Proteomes" id="UP000014500">
    <property type="component" value="Unassembled WGS sequence"/>
</dbReference>
<name>T1IRF5_STRMM</name>
<dbReference type="InterPro" id="IPR015943">
    <property type="entry name" value="WD40/YVTN_repeat-like_dom_sf"/>
</dbReference>
<dbReference type="Gene3D" id="2.130.10.10">
    <property type="entry name" value="YVTN repeat-like/Quinoprotein amine dehydrogenase"/>
    <property type="match status" value="1"/>
</dbReference>
<dbReference type="GO" id="GO:0005737">
    <property type="term" value="C:cytoplasm"/>
    <property type="evidence" value="ECO:0007669"/>
    <property type="project" value="UniProtKB-ARBA"/>
</dbReference>
<dbReference type="EnsemblMetazoa" id="SMAR003645-RA">
    <property type="protein sequence ID" value="SMAR003645-PA"/>
    <property type="gene ID" value="SMAR003645"/>
</dbReference>
<dbReference type="InterPro" id="IPR048720">
    <property type="entry name" value="PROPPIN"/>
</dbReference>
<accession>T1IRF5</accession>
<evidence type="ECO:0000256" key="1">
    <source>
        <dbReference type="ARBA" id="ARBA00022574"/>
    </source>
</evidence>
<dbReference type="AlphaFoldDB" id="T1IRF5"/>
<dbReference type="HOGENOM" id="CLU_025895_1_1_1"/>
<dbReference type="PhylomeDB" id="T1IRF5"/>
<protein>
    <submittedName>
        <fullName evidence="5">Uncharacterized protein</fullName>
    </submittedName>
</protein>
<keyword evidence="1" id="KW-0853">WD repeat</keyword>
<sequence length="411" mass="45917">MEGGHSSLCCFGFNIMEGTTFLTVGSSHGYKLCSLDSTNNLKFIYDNKTDEPLNPVELVFSKCGIATFGTSWPRRLYINHSGERKEIEYPDDIKSIKLNGWRLVTCLEESLRIYGIRGDKMKKIYQISNTPRNSRGLIALANSQENCFLAYPGNHLDVGSVQIFDVANMQAGISIPAHKSVLAALAFDRSGSKLATASVKGTIIRVFDTLKGNKIAEFRRGSSPAIIYSLSFSFDSAFLSVSSNTPTIHIFKLETKPEPEPIVESQRWSWDWGWKTIKNAVTTTAIGCIPQIIADAYNPERNFAFVYLCSPGIKISSFVLVNEDLYLFVASENGFLYIYSFDKISKGFCSLITQHRFVEQLDNSSCDIFLSESTVFVSDLNLLHFSNHGDIKVTIDDDEELSSSFEFVNLD</sequence>
<dbReference type="eggNOG" id="KOG2110">
    <property type="taxonomic scope" value="Eukaryota"/>
</dbReference>
<dbReference type="PANTHER" id="PTHR11227">
    <property type="entry name" value="WD-REPEAT PROTEIN INTERACTING WITH PHOSPHOINOSIDES WIPI -RELATED"/>
    <property type="match status" value="1"/>
</dbReference>
<dbReference type="SMART" id="SM00320">
    <property type="entry name" value="WD40"/>
    <property type="match status" value="3"/>
</dbReference>
<dbReference type="OMA" id="FGFNIME"/>
<keyword evidence="6" id="KW-1185">Reference proteome</keyword>
<dbReference type="InterPro" id="IPR036322">
    <property type="entry name" value="WD40_repeat_dom_sf"/>
</dbReference>
<organism evidence="5 6">
    <name type="scientific">Strigamia maritima</name>
    <name type="common">European centipede</name>
    <name type="synonym">Geophilus maritimus</name>
    <dbReference type="NCBI Taxonomy" id="126957"/>
    <lineage>
        <taxon>Eukaryota</taxon>
        <taxon>Metazoa</taxon>
        <taxon>Ecdysozoa</taxon>
        <taxon>Arthropoda</taxon>
        <taxon>Myriapoda</taxon>
        <taxon>Chilopoda</taxon>
        <taxon>Pleurostigmophora</taxon>
        <taxon>Geophilomorpha</taxon>
        <taxon>Linotaeniidae</taxon>
        <taxon>Strigamia</taxon>
    </lineage>
</organism>
<keyword evidence="3" id="KW-0072">Autophagy</keyword>
<evidence type="ECO:0000256" key="2">
    <source>
        <dbReference type="ARBA" id="ARBA00022737"/>
    </source>
</evidence>
<dbReference type="Pfam" id="PF21032">
    <property type="entry name" value="PROPPIN"/>
    <property type="match status" value="1"/>
</dbReference>
<evidence type="ECO:0000256" key="3">
    <source>
        <dbReference type="ARBA" id="ARBA00023006"/>
    </source>
</evidence>
<dbReference type="EMBL" id="JH431357">
    <property type="status" value="NOT_ANNOTATED_CDS"/>
    <property type="molecule type" value="Genomic_DNA"/>
</dbReference>
<dbReference type="GO" id="GO:0006914">
    <property type="term" value="P:autophagy"/>
    <property type="evidence" value="ECO:0007669"/>
    <property type="project" value="UniProtKB-KW"/>
</dbReference>
<comment type="similarity">
    <text evidence="4">Belongs to the WD repeat PROPPIN family.</text>
</comment>
<dbReference type="InterPro" id="IPR001680">
    <property type="entry name" value="WD40_rpt"/>
</dbReference>
<reference evidence="6" key="1">
    <citation type="submission" date="2011-05" db="EMBL/GenBank/DDBJ databases">
        <authorList>
            <person name="Richards S.R."/>
            <person name="Qu J."/>
            <person name="Jiang H."/>
            <person name="Jhangiani S.N."/>
            <person name="Agravi P."/>
            <person name="Goodspeed R."/>
            <person name="Gross S."/>
            <person name="Mandapat C."/>
            <person name="Jackson L."/>
            <person name="Mathew T."/>
            <person name="Pu L."/>
            <person name="Thornton R."/>
            <person name="Saada N."/>
            <person name="Wilczek-Boney K.B."/>
            <person name="Lee S."/>
            <person name="Kovar C."/>
            <person name="Wu Y."/>
            <person name="Scherer S.E."/>
            <person name="Worley K.C."/>
            <person name="Muzny D.M."/>
            <person name="Gibbs R."/>
        </authorList>
    </citation>
    <scope>NUCLEOTIDE SEQUENCE</scope>
    <source>
        <strain evidence="6">Brora</strain>
    </source>
</reference>
<evidence type="ECO:0000313" key="5">
    <source>
        <dbReference type="EnsemblMetazoa" id="SMAR003645-PA"/>
    </source>
</evidence>
<dbReference type="STRING" id="126957.T1IRF5"/>
<proteinExistence type="inferred from homology"/>
<keyword evidence="2" id="KW-0677">Repeat</keyword>
<dbReference type="SUPFAM" id="SSF50978">
    <property type="entry name" value="WD40 repeat-like"/>
    <property type="match status" value="1"/>
</dbReference>